<dbReference type="KEGG" id="scr:SCHRY_v1c09810"/>
<accession>R4U4R4</accession>
<dbReference type="Proteomes" id="UP000013964">
    <property type="component" value="Chromosome"/>
</dbReference>
<dbReference type="NCBIfam" id="TIGR04547">
    <property type="entry name" value="Mollicu_LP"/>
    <property type="match status" value="1"/>
</dbReference>
<keyword evidence="1" id="KW-0732">Signal</keyword>
<dbReference type="PATRIC" id="fig|1276227.3.peg.984"/>
<dbReference type="NCBIfam" id="NF038029">
    <property type="entry name" value="LP_plasma"/>
    <property type="match status" value="1"/>
</dbReference>
<reference evidence="2 3" key="1">
    <citation type="journal article" date="2013" name="Genome Biol. Evol.">
        <title>Complete genomes of two dipteran-associated spiroplasmas provided insights into the origin, dynamics, and impacts of viral invasion in spiroplasma.</title>
        <authorList>
            <person name="Ku C."/>
            <person name="Lo W.S."/>
            <person name="Chen L.L."/>
            <person name="Kuo C.H."/>
        </authorList>
    </citation>
    <scope>NUCLEOTIDE SEQUENCE [LARGE SCALE GENOMIC DNA]</scope>
    <source>
        <strain evidence="2 3">DF-1</strain>
    </source>
</reference>
<evidence type="ECO:0000313" key="3">
    <source>
        <dbReference type="Proteomes" id="UP000013964"/>
    </source>
</evidence>
<dbReference type="AlphaFoldDB" id="R4U4R4"/>
<name>R4U4R4_9MOLU</name>
<proteinExistence type="predicted"/>
<keyword evidence="3" id="KW-1185">Reference proteome</keyword>
<dbReference type="InterPro" id="IPR054816">
    <property type="entry name" value="Lipoprotein_mollicutes-type_CS"/>
</dbReference>
<evidence type="ECO:0008006" key="4">
    <source>
        <dbReference type="Google" id="ProtNLM"/>
    </source>
</evidence>
<dbReference type="RefSeq" id="WP_016339372.1">
    <property type="nucleotide sequence ID" value="NC_021280.1"/>
</dbReference>
<protein>
    <recommendedName>
        <fullName evidence="4">MOLPALP family lipoprotein</fullName>
    </recommendedName>
</protein>
<dbReference type="OrthoDB" id="387392at2"/>
<dbReference type="InterPro" id="IPR030893">
    <property type="entry name" value="Mollicu_LP"/>
</dbReference>
<evidence type="ECO:0000256" key="1">
    <source>
        <dbReference type="SAM" id="SignalP"/>
    </source>
</evidence>
<dbReference type="HOGENOM" id="CLU_437367_0_0_14"/>
<feature type="chain" id="PRO_5004380041" description="MOLPALP family lipoprotein" evidence="1">
    <location>
        <begin position="20"/>
        <end position="698"/>
    </location>
</feature>
<dbReference type="STRING" id="1276227.SCHRY_v1c09810"/>
<organism evidence="2 3">
    <name type="scientific">Spiroplasma chrysopicola DF-1</name>
    <dbReference type="NCBI Taxonomy" id="1276227"/>
    <lineage>
        <taxon>Bacteria</taxon>
        <taxon>Bacillati</taxon>
        <taxon>Mycoplasmatota</taxon>
        <taxon>Mollicutes</taxon>
        <taxon>Entomoplasmatales</taxon>
        <taxon>Spiroplasmataceae</taxon>
        <taxon>Spiroplasma</taxon>
    </lineage>
</organism>
<feature type="signal peptide" evidence="1">
    <location>
        <begin position="1"/>
        <end position="19"/>
    </location>
</feature>
<dbReference type="EMBL" id="CP005077">
    <property type="protein sequence ID" value="AGM25553.1"/>
    <property type="molecule type" value="Genomic_DNA"/>
</dbReference>
<sequence length="698" mass="79147">MKKLLSLLGATVLTFSGVASVTACTKTSEAVQAALGNSKINLALASNSFARAMIVGNEKGYDANYIINNFTKGDIVNAPVDESEGVNKYSYLGDISSLYFNENLYSKDFTTDLQLEGKKPEFASDNILGQLGSIIPILIKLIEEKGLFGALQIFLNMPLLWEFISPNLIKMLGNIVDQDTLLTFKDAFDDSIYEGFTYQEVLNSGIISLSNSIDAFLNPSENRTTINYRLSSSDELDNHYQEALKIIEKNVTNLIENKATFNLDLIDSLPFIAELLRFVRTLFVYIEQFDQYRQYKPNILEYNEYLFSPTKDNSTIINEVRQKNYNTETNINFQKLIVNIQYYFTTSDDDPNGFHLMKLFQILFLSEDKSDYNGYWNLVTTLIQSLVNTLDLNFFEEAFFKAGLTKLVKSFVINDDGASQLFTLVMSQVNDPDQKKQLKEMADRSTKGFDALYKGQLIKDLLDVFEIFSPNSVEKKSKNEFPINNLRELLTIPLKEILSDNLITNILGDNSITDFLNKLAKDAGIIDKYAQIDSTNDFSTVYLAKTFDKLSQPTVWTDENGKEHKGTLLQQAVSNPEKLLEVLGYKSDGTFAVDSVAWYLNEIFEKSSFLLPILADVLKNLQASANKQNEVAQKLFNDIKNSWLTALKTEITVMKQDFTYNGNEIVQLTETIKYNDIEYNVVVKKVNGYFVFNTISKL</sequence>
<evidence type="ECO:0000313" key="2">
    <source>
        <dbReference type="EMBL" id="AGM25553.1"/>
    </source>
</evidence>
<dbReference type="PROSITE" id="PS51257">
    <property type="entry name" value="PROKAR_LIPOPROTEIN"/>
    <property type="match status" value="1"/>
</dbReference>
<gene>
    <name evidence="2" type="ORF">SCHRY_v1c09810</name>
</gene>